<name>A0A8H7NM78_BIOOC</name>
<feature type="compositionally biased region" description="Polar residues" evidence="1">
    <location>
        <begin position="35"/>
        <end position="47"/>
    </location>
</feature>
<organism evidence="2 3">
    <name type="scientific">Bionectria ochroleuca</name>
    <name type="common">Gliocladium roseum</name>
    <dbReference type="NCBI Taxonomy" id="29856"/>
    <lineage>
        <taxon>Eukaryota</taxon>
        <taxon>Fungi</taxon>
        <taxon>Dikarya</taxon>
        <taxon>Ascomycota</taxon>
        <taxon>Pezizomycotina</taxon>
        <taxon>Sordariomycetes</taxon>
        <taxon>Hypocreomycetidae</taxon>
        <taxon>Hypocreales</taxon>
        <taxon>Bionectriaceae</taxon>
        <taxon>Clonostachys</taxon>
    </lineage>
</organism>
<dbReference type="Proteomes" id="UP000616885">
    <property type="component" value="Unassembled WGS sequence"/>
</dbReference>
<accession>A0A8H7NM78</accession>
<gene>
    <name evidence="2" type="ORF">IM811_000090</name>
</gene>
<dbReference type="EMBL" id="JADCTT010000001">
    <property type="protein sequence ID" value="KAF9758396.1"/>
    <property type="molecule type" value="Genomic_DNA"/>
</dbReference>
<reference evidence="2" key="1">
    <citation type="submission" date="2020-10" db="EMBL/GenBank/DDBJ databases">
        <title>High-Quality Genome Resource of Clonostachys rosea strain S41 by Oxford Nanopore Long-Read Sequencing.</title>
        <authorList>
            <person name="Wang H."/>
        </authorList>
    </citation>
    <scope>NUCLEOTIDE SEQUENCE</scope>
    <source>
        <strain evidence="2">S41</strain>
    </source>
</reference>
<comment type="caution">
    <text evidence="2">The sequence shown here is derived from an EMBL/GenBank/DDBJ whole genome shotgun (WGS) entry which is preliminary data.</text>
</comment>
<evidence type="ECO:0000256" key="1">
    <source>
        <dbReference type="SAM" id="MobiDB-lite"/>
    </source>
</evidence>
<protein>
    <submittedName>
        <fullName evidence="2">Uncharacterized protein</fullName>
    </submittedName>
</protein>
<evidence type="ECO:0000313" key="2">
    <source>
        <dbReference type="EMBL" id="KAF9758396.1"/>
    </source>
</evidence>
<dbReference type="AlphaFoldDB" id="A0A8H7NM78"/>
<feature type="region of interest" description="Disordered" evidence="1">
    <location>
        <begin position="1"/>
        <end position="142"/>
    </location>
</feature>
<evidence type="ECO:0000313" key="3">
    <source>
        <dbReference type="Proteomes" id="UP000616885"/>
    </source>
</evidence>
<proteinExistence type="predicted"/>
<sequence>MIDDSDIPPVPSLSPSADIPDHALLGSDVAAPLENGTNISIGQNSEVTLVGADSSRTRRTSLGLKDSNRDSQHNSHRSSSASHSLQIDTVAANAGNEIPEVPQVPPQFGQQQPQFVAPPPQFAAPPSGWAMQTSNPGALGPGCQETCWNQQQHLSPTTC</sequence>
<feature type="compositionally biased region" description="Low complexity" evidence="1">
    <location>
        <begin position="106"/>
        <end position="115"/>
    </location>
</feature>